<evidence type="ECO:0000256" key="5">
    <source>
        <dbReference type="ARBA" id="ARBA00022840"/>
    </source>
</evidence>
<dbReference type="Pfam" id="PF00005">
    <property type="entry name" value="ABC_tran"/>
    <property type="match status" value="1"/>
</dbReference>
<reference evidence="7" key="1">
    <citation type="submission" date="2021-03" db="EMBL/GenBank/DDBJ databases">
        <title>Complete Genome of Pseudoalteromonas xiamenensis STKMTI.2, a new potential marine bacterium producing anti-Vibrio compounds.</title>
        <authorList>
            <person name="Handayani D.P."/>
            <person name="Isnansetyo A."/>
            <person name="Istiqomah I."/>
            <person name="Jumina J."/>
        </authorList>
    </citation>
    <scope>NUCLEOTIDE SEQUENCE</scope>
    <source>
        <strain evidence="7">STKMTI.2</strain>
    </source>
</reference>
<evidence type="ECO:0000256" key="1">
    <source>
        <dbReference type="ARBA" id="ARBA00005417"/>
    </source>
</evidence>
<gene>
    <name evidence="7" type="ORF">J5O05_00710</name>
</gene>
<feature type="domain" description="ABC transporter" evidence="6">
    <location>
        <begin position="15"/>
        <end position="251"/>
    </location>
</feature>
<dbReference type="GO" id="GO:0005524">
    <property type="term" value="F:ATP binding"/>
    <property type="evidence" value="ECO:0007669"/>
    <property type="project" value="UniProtKB-KW"/>
</dbReference>
<dbReference type="PROSITE" id="PS50893">
    <property type="entry name" value="ABC_TRANSPORTER_2"/>
    <property type="match status" value="1"/>
</dbReference>
<dbReference type="InterPro" id="IPR050763">
    <property type="entry name" value="ABC_transporter_ATP-binding"/>
</dbReference>
<evidence type="ECO:0000256" key="4">
    <source>
        <dbReference type="ARBA" id="ARBA00022741"/>
    </source>
</evidence>
<keyword evidence="2" id="KW-0813">Transport</keyword>
<dbReference type="RefSeq" id="WP_208843165.1">
    <property type="nucleotide sequence ID" value="NZ_CP072133.1"/>
</dbReference>
<evidence type="ECO:0000259" key="6">
    <source>
        <dbReference type="PROSITE" id="PS50893"/>
    </source>
</evidence>
<dbReference type="AlphaFoldDB" id="A0A975DHA1"/>
<proteinExistence type="inferred from homology"/>
<dbReference type="SMART" id="SM00382">
    <property type="entry name" value="AAA"/>
    <property type="match status" value="1"/>
</dbReference>
<dbReference type="SUPFAM" id="SSF52540">
    <property type="entry name" value="P-loop containing nucleoside triphosphate hydrolases"/>
    <property type="match status" value="1"/>
</dbReference>
<keyword evidence="5 7" id="KW-0067">ATP-binding</keyword>
<dbReference type="InterPro" id="IPR003593">
    <property type="entry name" value="AAA+_ATPase"/>
</dbReference>
<dbReference type="EMBL" id="CP072133">
    <property type="protein sequence ID" value="QTH71539.1"/>
    <property type="molecule type" value="Genomic_DNA"/>
</dbReference>
<comment type="similarity">
    <text evidence="1">Belongs to the ABC transporter superfamily.</text>
</comment>
<dbReference type="GO" id="GO:0016887">
    <property type="term" value="F:ATP hydrolysis activity"/>
    <property type="evidence" value="ECO:0007669"/>
    <property type="project" value="InterPro"/>
</dbReference>
<dbReference type="InterPro" id="IPR027417">
    <property type="entry name" value="P-loop_NTPase"/>
</dbReference>
<evidence type="ECO:0000313" key="8">
    <source>
        <dbReference type="Proteomes" id="UP000664904"/>
    </source>
</evidence>
<accession>A0A975DHA1</accession>
<keyword evidence="8" id="KW-1185">Reference proteome</keyword>
<dbReference type="Proteomes" id="UP000664904">
    <property type="component" value="Chromosome"/>
</dbReference>
<dbReference type="KEGG" id="pxi:J5O05_00710"/>
<name>A0A975DHA1_9GAMM</name>
<organism evidence="7 8">
    <name type="scientific">Pseudoalteromonas xiamenensis</name>
    <dbReference type="NCBI Taxonomy" id="882626"/>
    <lineage>
        <taxon>Bacteria</taxon>
        <taxon>Pseudomonadati</taxon>
        <taxon>Pseudomonadota</taxon>
        <taxon>Gammaproteobacteria</taxon>
        <taxon>Alteromonadales</taxon>
        <taxon>Pseudoalteromonadaceae</taxon>
        <taxon>Pseudoalteromonas</taxon>
    </lineage>
</organism>
<dbReference type="PANTHER" id="PTHR42711:SF5">
    <property type="entry name" value="ABC TRANSPORTER ATP-BINDING PROTEIN NATA"/>
    <property type="match status" value="1"/>
</dbReference>
<evidence type="ECO:0000256" key="3">
    <source>
        <dbReference type="ARBA" id="ARBA00022458"/>
    </source>
</evidence>
<dbReference type="PANTHER" id="PTHR42711">
    <property type="entry name" value="ABC TRANSPORTER ATP-BINDING PROTEIN"/>
    <property type="match status" value="1"/>
</dbReference>
<keyword evidence="3" id="KW-0536">Nodulation</keyword>
<dbReference type="Gene3D" id="3.40.50.300">
    <property type="entry name" value="P-loop containing nucleotide triphosphate hydrolases"/>
    <property type="match status" value="1"/>
</dbReference>
<evidence type="ECO:0000313" key="7">
    <source>
        <dbReference type="EMBL" id="QTH71539.1"/>
    </source>
</evidence>
<protein>
    <submittedName>
        <fullName evidence="7">ATP-binding cassette domain-containing protein</fullName>
    </submittedName>
</protein>
<dbReference type="InterPro" id="IPR003439">
    <property type="entry name" value="ABC_transporter-like_ATP-bd"/>
</dbReference>
<keyword evidence="4" id="KW-0547">Nucleotide-binding</keyword>
<evidence type="ECO:0000256" key="2">
    <source>
        <dbReference type="ARBA" id="ARBA00022448"/>
    </source>
</evidence>
<sequence>MIELTQLQKKFKLQVKSKPVEVNKDPRERDGFFHSVEAVSFNCAEGEVLGLLGPNGAGKTTTLRMLSTALTPDAGDIIIDGKSIVKDPILGRRMIGFLSGSTGLYGRLTAKENITYFAKLHGIKGQALKDRLESLFDLLEMHSFLDKRADTLSTGMKQKTNIARAVVHSPKIVVLDEPTTGLDIMTKQTVLSFIEGLKREGTPVIFSTHHLDEVAMLCDRVHVIDKGRSCFDGSVLSFKTHSEDGEMNRAFLNIVGASQHV</sequence>